<dbReference type="Proteomes" id="UP000179059">
    <property type="component" value="Unassembled WGS sequence"/>
</dbReference>
<evidence type="ECO:0008006" key="3">
    <source>
        <dbReference type="Google" id="ProtNLM"/>
    </source>
</evidence>
<reference evidence="1 2" key="1">
    <citation type="journal article" date="2016" name="Nat. Commun.">
        <title>Thousands of microbial genomes shed light on interconnected biogeochemical processes in an aquifer system.</title>
        <authorList>
            <person name="Anantharaman K."/>
            <person name="Brown C.T."/>
            <person name="Hug L.A."/>
            <person name="Sharon I."/>
            <person name="Castelle C.J."/>
            <person name="Probst A.J."/>
            <person name="Thomas B.C."/>
            <person name="Singh A."/>
            <person name="Wilkins M.J."/>
            <person name="Karaoz U."/>
            <person name="Brodie E.L."/>
            <person name="Williams K.H."/>
            <person name="Hubbard S.S."/>
            <person name="Banfield J.F."/>
        </authorList>
    </citation>
    <scope>NUCLEOTIDE SEQUENCE [LARGE SCALE GENOMIC DNA]</scope>
</reference>
<evidence type="ECO:0000313" key="2">
    <source>
        <dbReference type="Proteomes" id="UP000179059"/>
    </source>
</evidence>
<dbReference type="STRING" id="1798647.A2855_02690"/>
<accession>A0A1G2CAM1</accession>
<dbReference type="EMBL" id="MHKX01000009">
    <property type="protein sequence ID" value="OGY98412.1"/>
    <property type="molecule type" value="Genomic_DNA"/>
</dbReference>
<comment type="caution">
    <text evidence="1">The sequence shown here is derived from an EMBL/GenBank/DDBJ whole genome shotgun (WGS) entry which is preliminary data.</text>
</comment>
<gene>
    <name evidence="1" type="ORF">A2855_02690</name>
</gene>
<proteinExistence type="predicted"/>
<protein>
    <recommendedName>
        <fullName evidence="3">Zinc-binding domain-containing protein</fullName>
    </recommendedName>
</protein>
<dbReference type="AlphaFoldDB" id="A0A1G2CAM1"/>
<name>A0A1G2CAM1_9BACT</name>
<evidence type="ECO:0000313" key="1">
    <source>
        <dbReference type="EMBL" id="OGY98412.1"/>
    </source>
</evidence>
<sequence>MNPETRSCQNCKQDFIIEAEDFSFYEKIQVPPPTWCPECRQQRRYAWRNDRNLYRRECRLCQKSTVSMYSPNKPFKVYCPNCWWGDGWDATEYGRDYDPSRPFFEQLKGLQRDVPRISLLGKNSVNSEYTTHSSDNKNCFMCSSAMHCEDSLYSDFIFYCANIADCTAVYKKAERCYECVDVQNCYRCQYSVLINDCTECYYCYDCRGCSDCFLSTNLRNKKYCFLNRQYDKESYKAKLQEWDLASHADREKLYVQYKEMLSGDALRRYATIEQSVDSTGDYIFNSKNTLICFDADRGEDIKYCMNAIDSKGGMDVYRGAEKIELAYESHALIRDYEVFFCNLSYDNSHLQYCDHCFNSQNLFGCIGMKKGEYSILNKRYSPEDYKDLKKNIIRDMRASGEYGEFFPISLSPFGYNESHAQLYTEPLTKDQVSSHGWNWEDSGLGTFGKETTKPEDIPDKIEDVNDSILQAVLKCVSCSRNYNVVRPELDFYRRETLPIPRFCPTCRDRRRIALRTSRKLWSRQCMCDYAVHTNTAKHAHHPEGRCPNEFQTSYAPERPEVVYCEQCYNAEIV</sequence>
<organism evidence="1 2">
    <name type="scientific">Candidatus Liptonbacteria bacterium RIFCSPHIGHO2_01_FULL_57_28</name>
    <dbReference type="NCBI Taxonomy" id="1798647"/>
    <lineage>
        <taxon>Bacteria</taxon>
        <taxon>Candidatus Liptoniibacteriota</taxon>
    </lineage>
</organism>